<dbReference type="EMBL" id="JAPDRQ010000220">
    <property type="protein sequence ID" value="KAJ9652072.1"/>
    <property type="molecule type" value="Genomic_DNA"/>
</dbReference>
<protein>
    <submittedName>
        <fullName evidence="1">Uncharacterized protein</fullName>
    </submittedName>
</protein>
<dbReference type="Proteomes" id="UP001172386">
    <property type="component" value="Unassembled WGS sequence"/>
</dbReference>
<organism evidence="1 2">
    <name type="scientific">Neophaeococcomyces mojaviensis</name>
    <dbReference type="NCBI Taxonomy" id="3383035"/>
    <lineage>
        <taxon>Eukaryota</taxon>
        <taxon>Fungi</taxon>
        <taxon>Dikarya</taxon>
        <taxon>Ascomycota</taxon>
        <taxon>Pezizomycotina</taxon>
        <taxon>Eurotiomycetes</taxon>
        <taxon>Chaetothyriomycetidae</taxon>
        <taxon>Chaetothyriales</taxon>
        <taxon>Chaetothyriales incertae sedis</taxon>
        <taxon>Neophaeococcomyces</taxon>
    </lineage>
</organism>
<gene>
    <name evidence="1" type="ORF">H2198_008696</name>
</gene>
<name>A0ACC2ZWR3_9EURO</name>
<sequence>MSLHYPTLTESSTLHIIAEPQENTTRFFDIIALHGPGGPIIFYGHSIGGSLLKLIFVATHPSRTSREDFRNLHDCIKAYVFFGTPQKSIDVLDYAALWRALQANCECSLNGSHQDLKKAFESLSVIDTAFLRLDGEELPAVCFYETVSTFVGIRQCPIVSKQQALYTSRLISCEPLALKHQALGQIPANRAEMHHRIAGRLQDLMTLVEDPDHQQVHQRGTKPKRIVLLSLDGGGVRGLFSVLVLKALLCEVDRLLGTQPPQTSRRPCDYFDLIGGTSTGGLLAIMLGRLQMDIDSCIEAYKTLSTEVFSRPINVSWLPFTNQINTAVDTANMIFGNACFSGDKLEAAICRTVGEQLTTQAREDLDVAGLGAEDTKDIYSNHTPISVSGNEEKDMERDMRACTIWQAGRATSAAPTYFPAISIHGRKYFDGGLHSNNPVLEVIDEAQTEFPESEIGLVVSIGTGQEAVRDPVGHVSNVVLSLLGRLTNTEAQHEVIMTERRYDDVREGYFRFQDHAELGMVDLAGVERMWEIERFAKEYLESETGRTTIEKCSARMAQFVHI</sequence>
<evidence type="ECO:0000313" key="1">
    <source>
        <dbReference type="EMBL" id="KAJ9652072.1"/>
    </source>
</evidence>
<proteinExistence type="predicted"/>
<reference evidence="1" key="1">
    <citation type="submission" date="2022-10" db="EMBL/GenBank/DDBJ databases">
        <title>Culturing micro-colonial fungi from biological soil crusts in the Mojave desert and describing Neophaeococcomyces mojavensis, and introducing the new genera and species Taxawa tesnikishii.</title>
        <authorList>
            <person name="Kurbessoian T."/>
            <person name="Stajich J.E."/>
        </authorList>
    </citation>
    <scope>NUCLEOTIDE SEQUENCE</scope>
    <source>
        <strain evidence="1">JES_112</strain>
    </source>
</reference>
<accession>A0ACC2ZWR3</accession>
<comment type="caution">
    <text evidence="1">The sequence shown here is derived from an EMBL/GenBank/DDBJ whole genome shotgun (WGS) entry which is preliminary data.</text>
</comment>
<keyword evidence="2" id="KW-1185">Reference proteome</keyword>
<evidence type="ECO:0000313" key="2">
    <source>
        <dbReference type="Proteomes" id="UP001172386"/>
    </source>
</evidence>